<evidence type="ECO:0000256" key="2">
    <source>
        <dbReference type="ARBA" id="ARBA00022448"/>
    </source>
</evidence>
<dbReference type="GO" id="GO:0005886">
    <property type="term" value="C:plasma membrane"/>
    <property type="evidence" value="ECO:0007669"/>
    <property type="project" value="UniProtKB-SubCell"/>
</dbReference>
<dbReference type="GO" id="GO:0055085">
    <property type="term" value="P:transmembrane transport"/>
    <property type="evidence" value="ECO:0007669"/>
    <property type="project" value="InterPro"/>
</dbReference>
<keyword evidence="2 7" id="KW-0813">Transport</keyword>
<comment type="similarity">
    <text evidence="7">Belongs to the binding-protein-dependent transport system permease family.</text>
</comment>
<keyword evidence="5 7" id="KW-1133">Transmembrane helix</keyword>
<evidence type="ECO:0000259" key="8">
    <source>
        <dbReference type="PROSITE" id="PS50928"/>
    </source>
</evidence>
<dbReference type="EMBL" id="CP130318">
    <property type="protein sequence ID" value="WNQ09477.1"/>
    <property type="molecule type" value="Genomic_DNA"/>
</dbReference>
<evidence type="ECO:0000256" key="5">
    <source>
        <dbReference type="ARBA" id="ARBA00022989"/>
    </source>
</evidence>
<dbReference type="PANTHER" id="PTHR43744">
    <property type="entry name" value="ABC TRANSPORTER PERMEASE PROTEIN MG189-RELATED-RELATED"/>
    <property type="match status" value="1"/>
</dbReference>
<keyword evidence="10" id="KW-1185">Reference proteome</keyword>
<dbReference type="PROSITE" id="PS50928">
    <property type="entry name" value="ABC_TM1"/>
    <property type="match status" value="1"/>
</dbReference>
<organism evidence="9 10">
    <name type="scientific">Paenibacillus aurantius</name>
    <dbReference type="NCBI Taxonomy" id="2918900"/>
    <lineage>
        <taxon>Bacteria</taxon>
        <taxon>Bacillati</taxon>
        <taxon>Bacillota</taxon>
        <taxon>Bacilli</taxon>
        <taxon>Bacillales</taxon>
        <taxon>Paenibacillaceae</taxon>
        <taxon>Paenibacillus</taxon>
    </lineage>
</organism>
<dbReference type="Proteomes" id="UP001305702">
    <property type="component" value="Chromosome"/>
</dbReference>
<dbReference type="Gene3D" id="1.10.3720.10">
    <property type="entry name" value="MetI-like"/>
    <property type="match status" value="1"/>
</dbReference>
<accession>A0AA96RD66</accession>
<feature type="transmembrane region" description="Helical" evidence="7">
    <location>
        <begin position="179"/>
        <end position="202"/>
    </location>
</feature>
<feature type="transmembrane region" description="Helical" evidence="7">
    <location>
        <begin position="71"/>
        <end position="93"/>
    </location>
</feature>
<sequence length="273" mass="29473">MKGSRAGRGIHYGCTALLLALTLFPFYLLLISSGKDKGQLIRHFWTPVAPFHWEHYGIALKQLWPFLLHSVWITLCLILCVLINGLTAGYAFARFQFAGKGLLFAVVMSLVLIPGFLLLIPQFMLFRSLGLLNTLSAQFLGPMAGASSLAVLLIRTFFEGIPRSLTDAAAVEGAGELRILTQIMLPLSLPVVAAVSVMNALLGWNNYVWPLVVTSGDRAKPVILGLSSLTGPMDSILGIQMAGYVLASVPLLLLFLFSTKAFVHGMTSGAVKA</sequence>
<evidence type="ECO:0000313" key="9">
    <source>
        <dbReference type="EMBL" id="WNQ09477.1"/>
    </source>
</evidence>
<dbReference type="RefSeq" id="WP_315603249.1">
    <property type="nucleotide sequence ID" value="NZ_CP130318.1"/>
</dbReference>
<gene>
    <name evidence="9" type="ORF">MJA45_17795</name>
</gene>
<evidence type="ECO:0000313" key="10">
    <source>
        <dbReference type="Proteomes" id="UP001305702"/>
    </source>
</evidence>
<dbReference type="AlphaFoldDB" id="A0AA96RD66"/>
<dbReference type="PANTHER" id="PTHR43744:SF8">
    <property type="entry name" value="SN-GLYCEROL-3-PHOSPHATE TRANSPORT SYSTEM PERMEASE PROTEIN UGPE"/>
    <property type="match status" value="1"/>
</dbReference>
<dbReference type="Pfam" id="PF00528">
    <property type="entry name" value="BPD_transp_1"/>
    <property type="match status" value="1"/>
</dbReference>
<name>A0AA96RD66_9BACL</name>
<feature type="transmembrane region" description="Helical" evidence="7">
    <location>
        <begin position="12"/>
        <end position="30"/>
    </location>
</feature>
<evidence type="ECO:0000256" key="6">
    <source>
        <dbReference type="ARBA" id="ARBA00023136"/>
    </source>
</evidence>
<evidence type="ECO:0000256" key="7">
    <source>
        <dbReference type="RuleBase" id="RU363032"/>
    </source>
</evidence>
<dbReference type="InterPro" id="IPR000515">
    <property type="entry name" value="MetI-like"/>
</dbReference>
<keyword evidence="6 7" id="KW-0472">Membrane</keyword>
<evidence type="ECO:0000256" key="1">
    <source>
        <dbReference type="ARBA" id="ARBA00004651"/>
    </source>
</evidence>
<feature type="transmembrane region" description="Helical" evidence="7">
    <location>
        <begin position="236"/>
        <end position="257"/>
    </location>
</feature>
<evidence type="ECO:0000256" key="4">
    <source>
        <dbReference type="ARBA" id="ARBA00022692"/>
    </source>
</evidence>
<protein>
    <submittedName>
        <fullName evidence="9">Carbohydrate ABC transporter permease</fullName>
    </submittedName>
</protein>
<feature type="transmembrane region" description="Helical" evidence="7">
    <location>
        <begin position="102"/>
        <end position="125"/>
    </location>
</feature>
<feature type="transmembrane region" description="Helical" evidence="7">
    <location>
        <begin position="137"/>
        <end position="158"/>
    </location>
</feature>
<proteinExistence type="inferred from homology"/>
<keyword evidence="3" id="KW-1003">Cell membrane</keyword>
<reference evidence="9 10" key="1">
    <citation type="submission" date="2022-02" db="EMBL/GenBank/DDBJ databases">
        <title>Paenibacillus sp. MBLB1776 Whole Genome Shotgun Sequencing.</title>
        <authorList>
            <person name="Hwang C.Y."/>
            <person name="Cho E.-S."/>
            <person name="Seo M.-J."/>
        </authorList>
    </citation>
    <scope>NUCLEOTIDE SEQUENCE [LARGE SCALE GENOMIC DNA]</scope>
    <source>
        <strain evidence="9 10">MBLB1776</strain>
    </source>
</reference>
<feature type="domain" description="ABC transmembrane type-1" evidence="8">
    <location>
        <begin position="67"/>
        <end position="258"/>
    </location>
</feature>
<dbReference type="CDD" id="cd06261">
    <property type="entry name" value="TM_PBP2"/>
    <property type="match status" value="1"/>
</dbReference>
<comment type="subcellular location">
    <subcellularLocation>
        <location evidence="1 7">Cell membrane</location>
        <topology evidence="1 7">Multi-pass membrane protein</topology>
    </subcellularLocation>
</comment>
<keyword evidence="4 7" id="KW-0812">Transmembrane</keyword>
<dbReference type="KEGG" id="paun:MJA45_17795"/>
<evidence type="ECO:0000256" key="3">
    <source>
        <dbReference type="ARBA" id="ARBA00022475"/>
    </source>
</evidence>
<dbReference type="InterPro" id="IPR035906">
    <property type="entry name" value="MetI-like_sf"/>
</dbReference>
<dbReference type="SUPFAM" id="SSF161098">
    <property type="entry name" value="MetI-like"/>
    <property type="match status" value="1"/>
</dbReference>